<feature type="transmembrane region" description="Helical" evidence="1">
    <location>
        <begin position="12"/>
        <end position="32"/>
    </location>
</feature>
<dbReference type="AlphaFoldDB" id="A0A8E0WMQ4"/>
<feature type="transmembrane region" description="Helical" evidence="1">
    <location>
        <begin position="38"/>
        <end position="56"/>
    </location>
</feature>
<dbReference type="RefSeq" id="WP_008581138.1">
    <property type="nucleotide sequence ID" value="NZ_JFKF01000062.1"/>
</dbReference>
<evidence type="ECO:0000256" key="1">
    <source>
        <dbReference type="SAM" id="Phobius"/>
    </source>
</evidence>
<keyword evidence="1" id="KW-1133">Transmembrane helix</keyword>
<name>A0A8E0WMQ4_9RICK</name>
<evidence type="ECO:0000313" key="3">
    <source>
        <dbReference type="Proteomes" id="UP000027161"/>
    </source>
</evidence>
<keyword evidence="3" id="KW-1185">Reference proteome</keyword>
<organism evidence="2 3">
    <name type="scientific">Rickettsia tamurae subsp. buchneri</name>
    <dbReference type="NCBI Taxonomy" id="1462938"/>
    <lineage>
        <taxon>Bacteria</taxon>
        <taxon>Pseudomonadati</taxon>
        <taxon>Pseudomonadota</taxon>
        <taxon>Alphaproteobacteria</taxon>
        <taxon>Rickettsiales</taxon>
        <taxon>Rickettsiaceae</taxon>
        <taxon>Rickettsieae</taxon>
        <taxon>Rickettsia</taxon>
        <taxon>spotted fever group</taxon>
    </lineage>
</organism>
<proteinExistence type="predicted"/>
<protein>
    <submittedName>
        <fullName evidence="2">Uncharacterized protein</fullName>
    </submittedName>
</protein>
<reference evidence="2 3" key="1">
    <citation type="submission" date="2014-02" db="EMBL/GenBank/DDBJ databases">
        <title>Draft genome sequence of Rickettsia buchneri sp. nov. ISO7T.</title>
        <authorList>
            <person name="Felsheim R.F."/>
            <person name="Kurtti T.J."/>
            <person name="Munderloh U.G."/>
        </authorList>
    </citation>
    <scope>NUCLEOTIDE SEQUENCE [LARGE SCALE GENOMIC DNA]</scope>
    <source>
        <strain evidence="2 3">ISO7</strain>
    </source>
</reference>
<gene>
    <name evidence="2" type="ORF">REISMN_03485</name>
</gene>
<dbReference type="EMBL" id="JFKF01000062">
    <property type="protein sequence ID" value="KDO03102.1"/>
    <property type="molecule type" value="Genomic_DNA"/>
</dbReference>
<keyword evidence="1" id="KW-0472">Membrane</keyword>
<sequence>MLQFFKITLEAEYNNLNIWYFISFIYGIIVYFSLDFELSFTTIFFIFCVCLILTFTRNSNVFLQFTYWTNWLGQKDSAALPLEDNIFITNHGQKIVINKNNHCEKAEIHINLNYKSKCRGSLITINKDFFKKSPVILIFCNKKECTVKS</sequence>
<comment type="caution">
    <text evidence="2">The sequence shown here is derived from an EMBL/GenBank/DDBJ whole genome shotgun (WGS) entry which is preliminary data.</text>
</comment>
<dbReference type="Proteomes" id="UP000027161">
    <property type="component" value="Unassembled WGS sequence"/>
</dbReference>
<keyword evidence="1" id="KW-0812">Transmembrane</keyword>
<evidence type="ECO:0000313" key="2">
    <source>
        <dbReference type="EMBL" id="KDO03102.1"/>
    </source>
</evidence>
<accession>A0A8E0WMQ4</accession>